<evidence type="ECO:0000313" key="3">
    <source>
        <dbReference type="EMBL" id="TXK64410.1"/>
    </source>
</evidence>
<dbReference type="InterPro" id="IPR005346">
    <property type="entry name" value="RnfH"/>
</dbReference>
<evidence type="ECO:0000256" key="1">
    <source>
        <dbReference type="ARBA" id="ARBA00010645"/>
    </source>
</evidence>
<dbReference type="RefSeq" id="WP_147891222.1">
    <property type="nucleotide sequence ID" value="NZ_VRTS01000003.1"/>
</dbReference>
<organism evidence="3 4">
    <name type="scientific">Alkalisalibacterium limincola</name>
    <dbReference type="NCBI Taxonomy" id="2699169"/>
    <lineage>
        <taxon>Bacteria</taxon>
        <taxon>Pseudomonadati</taxon>
        <taxon>Pseudomonadota</taxon>
        <taxon>Gammaproteobacteria</taxon>
        <taxon>Lysobacterales</taxon>
        <taxon>Lysobacteraceae</taxon>
        <taxon>Alkalisalibacterium</taxon>
    </lineage>
</organism>
<dbReference type="AlphaFoldDB" id="A0A5C8KVQ8"/>
<keyword evidence="4" id="KW-1185">Reference proteome</keyword>
<proteinExistence type="inferred from homology"/>
<reference evidence="3 4" key="1">
    <citation type="submission" date="2019-08" db="EMBL/GenBank/DDBJ databases">
        <authorList>
            <person name="Karlyshev A.V."/>
        </authorList>
    </citation>
    <scope>NUCLEOTIDE SEQUENCE [LARGE SCALE GENOMIC DNA]</scope>
    <source>
        <strain evidence="3 4">Alg18-2.2</strain>
    </source>
</reference>
<dbReference type="Proteomes" id="UP000321248">
    <property type="component" value="Unassembled WGS sequence"/>
</dbReference>
<comment type="caution">
    <text evidence="3">The sequence shown here is derived from an EMBL/GenBank/DDBJ whole genome shotgun (WGS) entry which is preliminary data.</text>
</comment>
<name>A0A5C8KVQ8_9GAMM</name>
<dbReference type="OrthoDB" id="9796575at2"/>
<dbReference type="Pfam" id="PF03658">
    <property type="entry name" value="Ub-RnfH"/>
    <property type="match status" value="1"/>
</dbReference>
<comment type="similarity">
    <text evidence="1 2">Belongs to the UPF0125 (RnfH) family.</text>
</comment>
<dbReference type="PANTHER" id="PTHR37483">
    <property type="entry name" value="UPF0125 PROTEIN RATB"/>
    <property type="match status" value="1"/>
</dbReference>
<evidence type="ECO:0000313" key="4">
    <source>
        <dbReference type="Proteomes" id="UP000321248"/>
    </source>
</evidence>
<dbReference type="NCBIfam" id="NF002490">
    <property type="entry name" value="PRK01777.1"/>
    <property type="match status" value="1"/>
</dbReference>
<dbReference type="Gene3D" id="3.10.20.280">
    <property type="entry name" value="RnfH-like"/>
    <property type="match status" value="1"/>
</dbReference>
<protein>
    <recommendedName>
        <fullName evidence="2">UPF0125 protein FU658_05815</fullName>
    </recommendedName>
</protein>
<dbReference type="EMBL" id="VRTS01000003">
    <property type="protein sequence ID" value="TXK64410.1"/>
    <property type="molecule type" value="Genomic_DNA"/>
</dbReference>
<dbReference type="InterPro" id="IPR016155">
    <property type="entry name" value="Mopterin_synth/thiamin_S_b"/>
</dbReference>
<dbReference type="SUPFAM" id="SSF54285">
    <property type="entry name" value="MoaD/ThiS"/>
    <property type="match status" value="1"/>
</dbReference>
<dbReference type="HAMAP" id="MF_00460">
    <property type="entry name" value="UPF0125_RnfH"/>
    <property type="match status" value="1"/>
</dbReference>
<sequence length="95" mass="10489">MAEDACIHVEVVHALPGRSWRVRVALPVGACVADALAQADLAKQVPGLDIDPARLAVFGRLVKPRDELHDGDRVEILRPLLADPKQVRRERARRS</sequence>
<dbReference type="PANTHER" id="PTHR37483:SF1">
    <property type="entry name" value="UPF0125 PROTEIN RATB"/>
    <property type="match status" value="1"/>
</dbReference>
<accession>A0A5C8KVQ8</accession>
<gene>
    <name evidence="3" type="ORF">FU658_05815</name>
</gene>
<evidence type="ECO:0000256" key="2">
    <source>
        <dbReference type="HAMAP-Rule" id="MF_00460"/>
    </source>
</evidence>
<dbReference type="InterPro" id="IPR037021">
    <property type="entry name" value="RnfH_sf"/>
</dbReference>